<name>A0ABT8YKA9_9HYPH</name>
<comment type="caution">
    <text evidence="1">The sequence shown here is derived from an EMBL/GenBank/DDBJ whole genome shotgun (WGS) entry which is preliminary data.</text>
</comment>
<dbReference type="EMBL" id="JAUOZU010000006">
    <property type="protein sequence ID" value="MDO6963922.1"/>
    <property type="molecule type" value="Genomic_DNA"/>
</dbReference>
<reference evidence="1" key="1">
    <citation type="journal article" date="2015" name="Int. J. Syst. Evol. Microbiol.">
        <title>Rhizobium alvei sp. nov., isolated from a freshwater river.</title>
        <authorList>
            <person name="Sheu S.Y."/>
            <person name="Huang H.W."/>
            <person name="Young C.C."/>
            <person name="Chen W.M."/>
        </authorList>
    </citation>
    <scope>NUCLEOTIDE SEQUENCE</scope>
    <source>
        <strain evidence="1">TNR-22</strain>
    </source>
</reference>
<proteinExistence type="predicted"/>
<reference evidence="1" key="2">
    <citation type="submission" date="2023-07" db="EMBL/GenBank/DDBJ databases">
        <authorList>
            <person name="Shen H."/>
        </authorList>
    </citation>
    <scope>NUCLEOTIDE SEQUENCE</scope>
    <source>
        <strain evidence="1">TNR-22</strain>
    </source>
</reference>
<evidence type="ECO:0000313" key="1">
    <source>
        <dbReference type="EMBL" id="MDO6963922.1"/>
    </source>
</evidence>
<dbReference type="Proteomes" id="UP001174932">
    <property type="component" value="Unassembled WGS sequence"/>
</dbReference>
<sequence>MGQLSPHHLRTVEPFERHPFGYRRQSLPDPQHCGPLVPLRTEHRGHFKRRPCGAVSRFGGVHDSKHAPRFVFLARPW</sequence>
<keyword evidence="2" id="KW-1185">Reference proteome</keyword>
<accession>A0ABT8YKA9</accession>
<gene>
    <name evidence="1" type="ORF">Q4481_08125</name>
</gene>
<organism evidence="1 2">
    <name type="scientific">Rhizobium alvei</name>
    <dbReference type="NCBI Taxonomy" id="1132659"/>
    <lineage>
        <taxon>Bacteria</taxon>
        <taxon>Pseudomonadati</taxon>
        <taxon>Pseudomonadota</taxon>
        <taxon>Alphaproteobacteria</taxon>
        <taxon>Hyphomicrobiales</taxon>
        <taxon>Rhizobiaceae</taxon>
        <taxon>Rhizobium/Agrobacterium group</taxon>
        <taxon>Rhizobium</taxon>
    </lineage>
</organism>
<protein>
    <submittedName>
        <fullName evidence="1">Uncharacterized protein</fullName>
    </submittedName>
</protein>
<evidence type="ECO:0000313" key="2">
    <source>
        <dbReference type="Proteomes" id="UP001174932"/>
    </source>
</evidence>